<evidence type="ECO:0000313" key="3">
    <source>
        <dbReference type="WBParaSite" id="Csp11.Scaffold629.g8522.t1"/>
    </source>
</evidence>
<evidence type="ECO:0000256" key="1">
    <source>
        <dbReference type="SAM" id="MobiDB-lite"/>
    </source>
</evidence>
<reference evidence="3" key="1">
    <citation type="submission" date="2016-11" db="UniProtKB">
        <authorList>
            <consortium name="WormBaseParasite"/>
        </authorList>
    </citation>
    <scope>IDENTIFICATION</scope>
</reference>
<organism evidence="2 3">
    <name type="scientific">Caenorhabditis tropicalis</name>
    <dbReference type="NCBI Taxonomy" id="1561998"/>
    <lineage>
        <taxon>Eukaryota</taxon>
        <taxon>Metazoa</taxon>
        <taxon>Ecdysozoa</taxon>
        <taxon>Nematoda</taxon>
        <taxon>Chromadorea</taxon>
        <taxon>Rhabditida</taxon>
        <taxon>Rhabditina</taxon>
        <taxon>Rhabditomorpha</taxon>
        <taxon>Rhabditoidea</taxon>
        <taxon>Rhabditidae</taxon>
        <taxon>Peloderinae</taxon>
        <taxon>Caenorhabditis</taxon>
    </lineage>
</organism>
<dbReference type="WBParaSite" id="Csp11.Scaffold629.g8522.t1">
    <property type="protein sequence ID" value="Csp11.Scaffold629.g8522.t1"/>
    <property type="gene ID" value="Csp11.Scaffold629.g8522"/>
</dbReference>
<keyword evidence="2" id="KW-1185">Reference proteome</keyword>
<accession>A0A1I7UEJ3</accession>
<proteinExistence type="predicted"/>
<dbReference type="eggNOG" id="KOG1177">
    <property type="taxonomic scope" value="Eukaryota"/>
</dbReference>
<dbReference type="Proteomes" id="UP000095282">
    <property type="component" value="Unplaced"/>
</dbReference>
<dbReference type="AlphaFoldDB" id="A0A1I7UEJ3"/>
<sequence length="102" mass="11744">MRSVLVSRRLAHVLTSSHAPSPSTSIPSTDSHHLTHPSVHRQHTNSYIHGTSNIPLRNETLGQTLRNTTERVPDKEFCAFLKYPLRKTYEEFYHDNQQIKPV</sequence>
<feature type="compositionally biased region" description="Basic residues" evidence="1">
    <location>
        <begin position="34"/>
        <end position="43"/>
    </location>
</feature>
<feature type="compositionally biased region" description="Polar residues" evidence="1">
    <location>
        <begin position="44"/>
        <end position="54"/>
    </location>
</feature>
<protein>
    <submittedName>
        <fullName evidence="3">Secreted protein</fullName>
    </submittedName>
</protein>
<name>A0A1I7UEJ3_9PELO</name>
<feature type="compositionally biased region" description="Low complexity" evidence="1">
    <location>
        <begin position="15"/>
        <end position="29"/>
    </location>
</feature>
<evidence type="ECO:0000313" key="2">
    <source>
        <dbReference type="Proteomes" id="UP000095282"/>
    </source>
</evidence>
<dbReference type="STRING" id="1561998.A0A1I7UEJ3"/>
<feature type="region of interest" description="Disordered" evidence="1">
    <location>
        <begin position="14"/>
        <end position="54"/>
    </location>
</feature>